<dbReference type="SUPFAM" id="SSF53335">
    <property type="entry name" value="S-adenosyl-L-methionine-dependent methyltransferases"/>
    <property type="match status" value="1"/>
</dbReference>
<dbReference type="InterPro" id="IPR029063">
    <property type="entry name" value="SAM-dependent_MTases_sf"/>
</dbReference>
<dbReference type="EMBL" id="KN838805">
    <property type="protein sequence ID" value="KIJ94201.1"/>
    <property type="molecule type" value="Genomic_DNA"/>
</dbReference>
<evidence type="ECO:0000313" key="1">
    <source>
        <dbReference type="EMBL" id="KIJ94201.1"/>
    </source>
</evidence>
<dbReference type="STRING" id="1095629.A0A0C9X951"/>
<name>A0A0C9X951_9AGAR</name>
<proteinExistence type="predicted"/>
<gene>
    <name evidence="1" type="ORF">K443DRAFT_12326</name>
</gene>
<dbReference type="Proteomes" id="UP000054477">
    <property type="component" value="Unassembled WGS sequence"/>
</dbReference>
<accession>A0A0C9X951</accession>
<dbReference type="OrthoDB" id="346907at2759"/>
<reference evidence="2" key="2">
    <citation type="submission" date="2015-01" db="EMBL/GenBank/DDBJ databases">
        <title>Evolutionary Origins and Diversification of the Mycorrhizal Mutualists.</title>
        <authorList>
            <consortium name="DOE Joint Genome Institute"/>
            <consortium name="Mycorrhizal Genomics Consortium"/>
            <person name="Kohler A."/>
            <person name="Kuo A."/>
            <person name="Nagy L.G."/>
            <person name="Floudas D."/>
            <person name="Copeland A."/>
            <person name="Barry K.W."/>
            <person name="Cichocki N."/>
            <person name="Veneault-Fourrey C."/>
            <person name="LaButti K."/>
            <person name="Lindquist E.A."/>
            <person name="Lipzen A."/>
            <person name="Lundell T."/>
            <person name="Morin E."/>
            <person name="Murat C."/>
            <person name="Riley R."/>
            <person name="Ohm R."/>
            <person name="Sun H."/>
            <person name="Tunlid A."/>
            <person name="Henrissat B."/>
            <person name="Grigoriev I.V."/>
            <person name="Hibbett D.S."/>
            <person name="Martin F."/>
        </authorList>
    </citation>
    <scope>NUCLEOTIDE SEQUENCE [LARGE SCALE GENOMIC DNA]</scope>
    <source>
        <strain evidence="2">LaAM-08-1</strain>
    </source>
</reference>
<evidence type="ECO:0000313" key="2">
    <source>
        <dbReference type="Proteomes" id="UP000054477"/>
    </source>
</evidence>
<protein>
    <submittedName>
        <fullName evidence="1">Uncharacterized protein</fullName>
    </submittedName>
</protein>
<organism evidence="1 2">
    <name type="scientific">Laccaria amethystina LaAM-08-1</name>
    <dbReference type="NCBI Taxonomy" id="1095629"/>
    <lineage>
        <taxon>Eukaryota</taxon>
        <taxon>Fungi</taxon>
        <taxon>Dikarya</taxon>
        <taxon>Basidiomycota</taxon>
        <taxon>Agaricomycotina</taxon>
        <taxon>Agaricomycetes</taxon>
        <taxon>Agaricomycetidae</taxon>
        <taxon>Agaricales</taxon>
        <taxon>Agaricineae</taxon>
        <taxon>Hydnangiaceae</taxon>
        <taxon>Laccaria</taxon>
    </lineage>
</organism>
<dbReference type="AlphaFoldDB" id="A0A0C9X951"/>
<dbReference type="HOGENOM" id="CLU_831753_0_0_1"/>
<sequence length="334" mass="36935">MLEILSGRMPYHYLRTGAQVVMELHQAVKPRRPAPSFVDDGRWSLIQCWTDPPSGRPDIWDVRETVGLLKSSSTPSSRARYGARLSELEKKLVGAYRELTASETLEDEGLFDEEDEEEAGASAICIDLASTYLWVYILAAIMVTIQCLADLYTDILLQRLVPSGSPTFHDYGKRPPAFVLDLGCGPGHWMLYAAGVWKSSIITGLNLVNLTLPEVATTENVHFRRGTFPPTKGESRDSLYLNAPVDLDLEAGVFDEVDDTSDNDGWADANSAFMSDQASSNDTQLISPLTRNNLTETLPTPTVQPEESELSTWAFRAESSLRPFPCPLEGVCRS</sequence>
<reference evidence="1 2" key="1">
    <citation type="submission" date="2014-04" db="EMBL/GenBank/DDBJ databases">
        <authorList>
            <consortium name="DOE Joint Genome Institute"/>
            <person name="Kuo A."/>
            <person name="Kohler A."/>
            <person name="Nagy L.G."/>
            <person name="Floudas D."/>
            <person name="Copeland A."/>
            <person name="Barry K.W."/>
            <person name="Cichocki N."/>
            <person name="Veneault-Fourrey C."/>
            <person name="LaButti K."/>
            <person name="Lindquist E.A."/>
            <person name="Lipzen A."/>
            <person name="Lundell T."/>
            <person name="Morin E."/>
            <person name="Murat C."/>
            <person name="Sun H."/>
            <person name="Tunlid A."/>
            <person name="Henrissat B."/>
            <person name="Grigoriev I.V."/>
            <person name="Hibbett D.S."/>
            <person name="Martin F."/>
            <person name="Nordberg H.P."/>
            <person name="Cantor M.N."/>
            <person name="Hua S.X."/>
        </authorList>
    </citation>
    <scope>NUCLEOTIDE SEQUENCE [LARGE SCALE GENOMIC DNA]</scope>
    <source>
        <strain evidence="1 2">LaAM-08-1</strain>
    </source>
</reference>
<keyword evidence="2" id="KW-1185">Reference proteome</keyword>